<feature type="domain" description="Non-haem dioxygenase N-terminal" evidence="6">
    <location>
        <begin position="517"/>
        <end position="615"/>
    </location>
</feature>
<dbReference type="Gramene" id="OGLUM07G10150.1">
    <property type="protein sequence ID" value="OGLUM07G10150.1"/>
    <property type="gene ID" value="OGLUM07G10150"/>
</dbReference>
<evidence type="ECO:0008006" key="9">
    <source>
        <dbReference type="Google" id="ProtNLM"/>
    </source>
</evidence>
<keyword evidence="4" id="KW-0408">Iron</keyword>
<evidence type="ECO:0000313" key="8">
    <source>
        <dbReference type="Proteomes" id="UP000026961"/>
    </source>
</evidence>
<dbReference type="PANTHER" id="PTHR10209:SF887">
    <property type="entry name" value="OS03G0860600 PROTEIN"/>
    <property type="match status" value="1"/>
</dbReference>
<reference evidence="7" key="2">
    <citation type="submission" date="2018-05" db="EMBL/GenBank/DDBJ databases">
        <title>OgluRS3 (Oryza glumaepatula Reference Sequence Version 3).</title>
        <authorList>
            <person name="Zhang J."/>
            <person name="Kudrna D."/>
            <person name="Lee S."/>
            <person name="Talag J."/>
            <person name="Welchert J."/>
            <person name="Wing R.A."/>
        </authorList>
    </citation>
    <scope>NUCLEOTIDE SEQUENCE [LARGE SCALE GENOMIC DNA]</scope>
</reference>
<dbReference type="eggNOG" id="KOG0143">
    <property type="taxonomic scope" value="Eukaryota"/>
</dbReference>
<reference evidence="7" key="1">
    <citation type="submission" date="2015-04" db="UniProtKB">
        <authorList>
            <consortium name="EnsemblPlants"/>
        </authorList>
    </citation>
    <scope>IDENTIFICATION</scope>
</reference>
<evidence type="ECO:0000259" key="6">
    <source>
        <dbReference type="Pfam" id="PF14226"/>
    </source>
</evidence>
<dbReference type="Proteomes" id="UP000026961">
    <property type="component" value="Chromosome 7"/>
</dbReference>
<dbReference type="FunFam" id="2.60.120.330:FF:000026">
    <property type="entry name" value="DIBOA-glucoside dioxygenase BX6"/>
    <property type="match status" value="2"/>
</dbReference>
<keyword evidence="3" id="KW-0560">Oxidoreductase</keyword>
<dbReference type="GO" id="GO:0046872">
    <property type="term" value="F:metal ion binding"/>
    <property type="evidence" value="ECO:0007669"/>
    <property type="project" value="UniProtKB-KW"/>
</dbReference>
<dbReference type="InterPro" id="IPR026992">
    <property type="entry name" value="DIOX_N"/>
</dbReference>
<evidence type="ECO:0000313" key="7">
    <source>
        <dbReference type="EnsemblPlants" id="OGLUM07G10150.1"/>
    </source>
</evidence>
<dbReference type="Gene3D" id="2.60.120.330">
    <property type="entry name" value="B-lactam Antibiotic, Isopenicillin N Synthase, Chain"/>
    <property type="match status" value="2"/>
</dbReference>
<evidence type="ECO:0000256" key="4">
    <source>
        <dbReference type="ARBA" id="ARBA00023004"/>
    </source>
</evidence>
<dbReference type="SUPFAM" id="SSF51197">
    <property type="entry name" value="Clavaminate synthase-like"/>
    <property type="match status" value="2"/>
</dbReference>
<dbReference type="GO" id="GO:0016491">
    <property type="term" value="F:oxidoreductase activity"/>
    <property type="evidence" value="ECO:0007669"/>
    <property type="project" value="UniProtKB-KW"/>
</dbReference>
<evidence type="ECO:0000256" key="1">
    <source>
        <dbReference type="ARBA" id="ARBA00008056"/>
    </source>
</evidence>
<keyword evidence="2" id="KW-0479">Metal-binding</keyword>
<comment type="similarity">
    <text evidence="1">Belongs to the iron/ascorbate-dependent oxidoreductase family.</text>
</comment>
<evidence type="ECO:0000256" key="3">
    <source>
        <dbReference type="ARBA" id="ARBA00023002"/>
    </source>
</evidence>
<sequence>MATFSGTDRLRDLQAFDDTKAGVKGLVDAGVTAVPYFFRHHPDPLPIAAPSEAAAAILVIDLAKADVDRGHVVSQLASVALSHQRAVPSFVPARPTVRSSSRLTTRARPHMATVSGTDRLRDLHAFDDTKAGVKGLVDAGVTTVPYFFRHHPDPLPVAAPSEAAAAIPLIDLAKADVDRGRVVAEVRAAAETVGFFQVVNHGVAGELMEEMLAAVRRFHEEPLEAKVPYYTRDVASKVRFNSNFDLFRNGFRSPAANWRDTMFVEMFPEAPSPEEIPPPCRGVLEVYAAAVRRLGERLFELLSEALGLPVGYLGRDAGCRDGLSLSVAAHYYPACPEPEATMGATKHSDPSFLTVLLQDTSGGLQAVLPRPPEERWVCPRPCVPVVVGGGGARAAAVYRSTTAGEFLAHYNGKGLDGRSALDHFRIPAAAASPPPPPHLVPARDDAFAHLGSRRARARAHMATVSGTDCLRDLQAFDDTKAGVKGLVDAGVTAVPYFFRHHPDPLPVAAPSEAAAAIPLIDLAKADVDRGRVVAEVRTAAKTVGFFQVVNHGVDGELMDEMLAAVRRFNEEPLEAKVPYYTRDVASKVRFNSNFDLFRSPAANWRDTMFVEMFPDTPSPEEIPPPCRGVLEEYAAAVRRLGELLFELLSEALGLPAGYLGRDAGCTDGLSVAAHYYPACPEPEATMGATKHSDPSFLT</sequence>
<accession>A0A0E0AIE9</accession>
<dbReference type="HOGENOM" id="CLU_022509_0_0_1"/>
<proteinExistence type="inferred from homology"/>
<feature type="domain" description="Isopenicillin N synthase-like Fe(2+) 2OG dioxygenase" evidence="5">
    <location>
        <begin position="327"/>
        <end position="367"/>
    </location>
</feature>
<dbReference type="Pfam" id="PF14226">
    <property type="entry name" value="DIOX_N"/>
    <property type="match status" value="2"/>
</dbReference>
<dbReference type="AlphaFoldDB" id="A0A0E0AIE9"/>
<feature type="domain" description="Non-haem dioxygenase N-terminal" evidence="6">
    <location>
        <begin position="167"/>
        <end position="269"/>
    </location>
</feature>
<name>A0A0E0AIE9_9ORYZ</name>
<organism evidence="7">
    <name type="scientific">Oryza glumipatula</name>
    <dbReference type="NCBI Taxonomy" id="40148"/>
    <lineage>
        <taxon>Eukaryota</taxon>
        <taxon>Viridiplantae</taxon>
        <taxon>Streptophyta</taxon>
        <taxon>Embryophyta</taxon>
        <taxon>Tracheophyta</taxon>
        <taxon>Spermatophyta</taxon>
        <taxon>Magnoliopsida</taxon>
        <taxon>Liliopsida</taxon>
        <taxon>Poales</taxon>
        <taxon>Poaceae</taxon>
        <taxon>BOP clade</taxon>
        <taxon>Oryzoideae</taxon>
        <taxon>Oryzeae</taxon>
        <taxon>Oryzinae</taxon>
        <taxon>Oryza</taxon>
    </lineage>
</organism>
<dbReference type="EnsemblPlants" id="OGLUM07G10150.1">
    <property type="protein sequence ID" value="OGLUM07G10150.1"/>
    <property type="gene ID" value="OGLUM07G10150"/>
</dbReference>
<keyword evidence="8" id="KW-1185">Reference proteome</keyword>
<evidence type="ECO:0000259" key="5">
    <source>
        <dbReference type="Pfam" id="PF03171"/>
    </source>
</evidence>
<evidence type="ECO:0000256" key="2">
    <source>
        <dbReference type="ARBA" id="ARBA00022723"/>
    </source>
</evidence>
<dbReference type="STRING" id="40148.A0A0E0AIE9"/>
<dbReference type="PANTHER" id="PTHR10209">
    <property type="entry name" value="OXIDOREDUCTASE, 2OG-FE II OXYGENASE FAMILY PROTEIN"/>
    <property type="match status" value="1"/>
</dbReference>
<dbReference type="InterPro" id="IPR027443">
    <property type="entry name" value="IPNS-like_sf"/>
</dbReference>
<protein>
    <recommendedName>
        <fullName evidence="9">Fe2OG dioxygenase domain-containing protein</fullName>
    </recommendedName>
</protein>
<dbReference type="InterPro" id="IPR044861">
    <property type="entry name" value="IPNS-like_FE2OG_OXY"/>
</dbReference>
<dbReference type="Pfam" id="PF03171">
    <property type="entry name" value="2OG-FeII_Oxy"/>
    <property type="match status" value="1"/>
</dbReference>